<keyword evidence="4" id="KW-0233">DNA recombination</keyword>
<evidence type="ECO:0000256" key="1">
    <source>
        <dbReference type="ARBA" id="ARBA00008857"/>
    </source>
</evidence>
<evidence type="ECO:0000256" key="4">
    <source>
        <dbReference type="ARBA" id="ARBA00023172"/>
    </source>
</evidence>
<evidence type="ECO:0000256" key="2">
    <source>
        <dbReference type="ARBA" id="ARBA00022908"/>
    </source>
</evidence>
<keyword evidence="3" id="KW-0238">DNA-binding</keyword>
<evidence type="ECO:0000259" key="5">
    <source>
        <dbReference type="PROSITE" id="PS51898"/>
    </source>
</evidence>
<dbReference type="Gene3D" id="1.10.443.10">
    <property type="entry name" value="Intergrase catalytic core"/>
    <property type="match status" value="1"/>
</dbReference>
<accession>A0ABZ0X1N6</accession>
<dbReference type="SUPFAM" id="SSF56349">
    <property type="entry name" value="DNA breaking-rejoining enzymes"/>
    <property type="match status" value="1"/>
</dbReference>
<name>A0ABZ0X1N6_9GAMM</name>
<proteinExistence type="inferred from homology"/>
<dbReference type="Proteomes" id="UP001324185">
    <property type="component" value="Chromosome"/>
</dbReference>
<protein>
    <submittedName>
        <fullName evidence="6">Tyrosine-type recombinase/integrase</fullName>
    </submittedName>
</protein>
<keyword evidence="7" id="KW-1185">Reference proteome</keyword>
<dbReference type="InterPro" id="IPR016423">
    <property type="entry name" value="Resolvase_Rsv"/>
</dbReference>
<dbReference type="PANTHER" id="PTHR30349">
    <property type="entry name" value="PHAGE INTEGRASE-RELATED"/>
    <property type="match status" value="1"/>
</dbReference>
<reference evidence="6 7" key="1">
    <citation type="submission" date="2023-11" db="EMBL/GenBank/DDBJ databases">
        <title>MicrobeMod: A computational toolkit for identifying prokaryotic methylation and restriction-modification with nanopore sequencing.</title>
        <authorList>
            <person name="Crits-Christoph A."/>
            <person name="Kang S.C."/>
            <person name="Lee H."/>
            <person name="Ostrov N."/>
        </authorList>
    </citation>
    <scope>NUCLEOTIDE SEQUENCE [LARGE SCALE GENOMIC DNA]</scope>
    <source>
        <strain evidence="6 7">DSMZ 16071</strain>
    </source>
</reference>
<dbReference type="InterPro" id="IPR013762">
    <property type="entry name" value="Integrase-like_cat_sf"/>
</dbReference>
<organism evidence="6 7">
    <name type="scientific">Kangiella aquimarina</name>
    <dbReference type="NCBI Taxonomy" id="261965"/>
    <lineage>
        <taxon>Bacteria</taxon>
        <taxon>Pseudomonadati</taxon>
        <taxon>Pseudomonadota</taxon>
        <taxon>Gammaproteobacteria</taxon>
        <taxon>Kangiellales</taxon>
        <taxon>Kangiellaceae</taxon>
        <taxon>Kangiella</taxon>
    </lineage>
</organism>
<feature type="domain" description="Tyr recombinase" evidence="5">
    <location>
        <begin position="57"/>
        <end position="243"/>
    </location>
</feature>
<dbReference type="InterPro" id="IPR050090">
    <property type="entry name" value="Tyrosine_recombinase_XerCD"/>
</dbReference>
<evidence type="ECO:0000313" key="6">
    <source>
        <dbReference type="EMBL" id="WQG84430.1"/>
    </source>
</evidence>
<keyword evidence="2" id="KW-0229">DNA integration</keyword>
<dbReference type="PROSITE" id="PS51898">
    <property type="entry name" value="TYR_RECOMBINASE"/>
    <property type="match status" value="1"/>
</dbReference>
<gene>
    <name evidence="6" type="ORF">SR900_08125</name>
</gene>
<dbReference type="PANTHER" id="PTHR30349:SF41">
    <property type="entry name" value="INTEGRASE_RECOMBINASE PROTEIN MJ0367-RELATED"/>
    <property type="match status" value="1"/>
</dbReference>
<dbReference type="EMBL" id="CP140158">
    <property type="protein sequence ID" value="WQG84430.1"/>
    <property type="molecule type" value="Genomic_DNA"/>
</dbReference>
<dbReference type="PIRSF" id="PIRSF004576">
    <property type="entry name" value="Resolvase_Rsv"/>
    <property type="match status" value="1"/>
</dbReference>
<evidence type="ECO:0000256" key="3">
    <source>
        <dbReference type="ARBA" id="ARBA00023125"/>
    </source>
</evidence>
<evidence type="ECO:0000313" key="7">
    <source>
        <dbReference type="Proteomes" id="UP001324185"/>
    </source>
</evidence>
<comment type="similarity">
    <text evidence="1">Belongs to the 'phage' integrase family.</text>
</comment>
<sequence length="245" mass="28126">MVQNVQNRDAFLLAEHASNELFQPRANRSVDFPIQSVHINWDRLMAKRGQVLLSSEAMPAYLLKPEILRLLDMESDPTYRLILDLMWSTGARISEILALTPERFAFDRYDHMVILDTLKKQGRPKRKALQRSPKRFVPICEPDLINRISTYLYMNKFKKGERIFTMTRQSVNRHIKAAVAKAGGAPFPISCHTFRHSFAIHLVLHGRPLKVISQMLGHSSVKSTEIYTNVLTVDGSHFMEGVAFH</sequence>
<dbReference type="Pfam" id="PF00589">
    <property type="entry name" value="Phage_integrase"/>
    <property type="match status" value="1"/>
</dbReference>
<dbReference type="InterPro" id="IPR002104">
    <property type="entry name" value="Integrase_catalytic"/>
</dbReference>
<dbReference type="InterPro" id="IPR011010">
    <property type="entry name" value="DNA_brk_join_enz"/>
</dbReference>
<dbReference type="RefSeq" id="WP_018624899.1">
    <property type="nucleotide sequence ID" value="NZ_CP140158.1"/>
</dbReference>